<evidence type="ECO:0000256" key="3">
    <source>
        <dbReference type="ARBA" id="ARBA00022960"/>
    </source>
</evidence>
<evidence type="ECO:0000313" key="11">
    <source>
        <dbReference type="Proteomes" id="UP001300763"/>
    </source>
</evidence>
<evidence type="ECO:0000256" key="6">
    <source>
        <dbReference type="PROSITE-ProRule" id="PRU01373"/>
    </source>
</evidence>
<dbReference type="PANTHER" id="PTHR30582:SF33">
    <property type="entry name" value="EXPORTED PROTEIN"/>
    <property type="match status" value="1"/>
</dbReference>
<evidence type="ECO:0000256" key="2">
    <source>
        <dbReference type="ARBA" id="ARBA00022679"/>
    </source>
</evidence>
<feature type="compositionally biased region" description="Pro residues" evidence="7">
    <location>
        <begin position="47"/>
        <end position="58"/>
    </location>
</feature>
<feature type="region of interest" description="Disordered" evidence="7">
    <location>
        <begin position="1"/>
        <end position="21"/>
    </location>
</feature>
<dbReference type="SUPFAM" id="SSF141523">
    <property type="entry name" value="L,D-transpeptidase catalytic domain-like"/>
    <property type="match status" value="1"/>
</dbReference>
<keyword evidence="3 6" id="KW-0133">Cell shape</keyword>
<feature type="active site" description="Nucleophile" evidence="6">
    <location>
        <position position="146"/>
    </location>
</feature>
<protein>
    <submittedName>
        <fullName evidence="10">L,D-transpeptidase</fullName>
    </submittedName>
</protein>
<evidence type="ECO:0000256" key="4">
    <source>
        <dbReference type="ARBA" id="ARBA00022984"/>
    </source>
</evidence>
<dbReference type="PROSITE" id="PS52029">
    <property type="entry name" value="LD_TPASE"/>
    <property type="match status" value="1"/>
</dbReference>
<feature type="region of interest" description="Disordered" evidence="7">
    <location>
        <begin position="40"/>
        <end position="109"/>
    </location>
</feature>
<keyword evidence="11" id="KW-1185">Reference proteome</keyword>
<gene>
    <name evidence="10" type="ORF">PGB27_15670</name>
</gene>
<keyword evidence="5 6" id="KW-0961">Cell wall biogenesis/degradation</keyword>
<feature type="active site" description="Proton donor/acceptor" evidence="6">
    <location>
        <position position="135"/>
    </location>
</feature>
<dbReference type="PANTHER" id="PTHR30582">
    <property type="entry name" value="L,D-TRANSPEPTIDASE"/>
    <property type="match status" value="1"/>
</dbReference>
<dbReference type="Pfam" id="PF03734">
    <property type="entry name" value="YkuD"/>
    <property type="match status" value="1"/>
</dbReference>
<dbReference type="EMBL" id="JAQZAO010000006">
    <property type="protein sequence ID" value="MDD7966773.1"/>
    <property type="molecule type" value="Genomic_DNA"/>
</dbReference>
<feature type="signal peptide" evidence="8">
    <location>
        <begin position="1"/>
        <end position="42"/>
    </location>
</feature>
<feature type="chain" id="PRO_5047295135" evidence="8">
    <location>
        <begin position="43"/>
        <end position="171"/>
    </location>
</feature>
<comment type="pathway">
    <text evidence="1 6">Cell wall biogenesis; peptidoglycan biosynthesis.</text>
</comment>
<evidence type="ECO:0000256" key="5">
    <source>
        <dbReference type="ARBA" id="ARBA00023316"/>
    </source>
</evidence>
<dbReference type="Proteomes" id="UP001300763">
    <property type="component" value="Unassembled WGS sequence"/>
</dbReference>
<evidence type="ECO:0000256" key="7">
    <source>
        <dbReference type="SAM" id="MobiDB-lite"/>
    </source>
</evidence>
<dbReference type="CDD" id="cd16913">
    <property type="entry name" value="YkuD_like"/>
    <property type="match status" value="1"/>
</dbReference>
<keyword evidence="2" id="KW-0808">Transferase</keyword>
<evidence type="ECO:0000256" key="8">
    <source>
        <dbReference type="SAM" id="SignalP"/>
    </source>
</evidence>
<keyword evidence="8" id="KW-0732">Signal</keyword>
<reference evidence="10 11" key="1">
    <citation type="submission" date="2023-02" db="EMBL/GenBank/DDBJ databases">
        <title>Genome sequencing required for Actinomycetospora new species description.</title>
        <authorList>
            <person name="Saimee Y."/>
            <person name="Duangmal K."/>
        </authorList>
    </citation>
    <scope>NUCLEOTIDE SEQUENCE [LARGE SCALE GENOMIC DNA]</scope>
    <source>
        <strain evidence="10 11">DW7H6</strain>
    </source>
</reference>
<comment type="caution">
    <text evidence="10">The sequence shown here is derived from an EMBL/GenBank/DDBJ whole genome shotgun (WGS) entry which is preliminary data.</text>
</comment>
<name>A0ABT5SV95_9PSEU</name>
<dbReference type="RefSeq" id="WP_274201304.1">
    <property type="nucleotide sequence ID" value="NZ_JAQZAO010000006.1"/>
</dbReference>
<evidence type="ECO:0000256" key="1">
    <source>
        <dbReference type="ARBA" id="ARBA00004752"/>
    </source>
</evidence>
<organism evidence="10 11">
    <name type="scientific">Actinomycetospora lemnae</name>
    <dbReference type="NCBI Taxonomy" id="3019891"/>
    <lineage>
        <taxon>Bacteria</taxon>
        <taxon>Bacillati</taxon>
        <taxon>Actinomycetota</taxon>
        <taxon>Actinomycetes</taxon>
        <taxon>Pseudonocardiales</taxon>
        <taxon>Pseudonocardiaceae</taxon>
        <taxon>Actinomycetospora</taxon>
    </lineage>
</organism>
<dbReference type="InterPro" id="IPR050979">
    <property type="entry name" value="LD-transpeptidase"/>
</dbReference>
<dbReference type="Gene3D" id="2.40.440.10">
    <property type="entry name" value="L,D-transpeptidase catalytic domain-like"/>
    <property type="match status" value="1"/>
</dbReference>
<accession>A0ABT5SV95</accession>
<proteinExistence type="predicted"/>
<dbReference type="InterPro" id="IPR038063">
    <property type="entry name" value="Transpep_catalytic_dom"/>
</dbReference>
<dbReference type="InterPro" id="IPR005490">
    <property type="entry name" value="LD_TPept_cat_dom"/>
</dbReference>
<keyword evidence="4 6" id="KW-0573">Peptidoglycan synthesis</keyword>
<evidence type="ECO:0000313" key="10">
    <source>
        <dbReference type="EMBL" id="MDD7966773.1"/>
    </source>
</evidence>
<sequence length="171" mass="18217">MVGRHHRSPAPRRATSHTARRALAPFGVASAALLAAAPLAGAAPAAPQQPPQADPPPCSDAADVCVDLSEEQAWLTDDGRATSGPMAITSGSDEDPTPTGEFTVQRKERHHVSREFGRAPMPWSVFFDDEGRAFHSGSRASTSHGCIRLDKDDARDVFTALEPGDQVEIVR</sequence>
<feature type="domain" description="L,D-TPase catalytic" evidence="9">
    <location>
        <begin position="62"/>
        <end position="170"/>
    </location>
</feature>
<evidence type="ECO:0000259" key="9">
    <source>
        <dbReference type="PROSITE" id="PS52029"/>
    </source>
</evidence>
<feature type="compositionally biased region" description="Basic residues" evidence="7">
    <location>
        <begin position="1"/>
        <end position="20"/>
    </location>
</feature>